<evidence type="ECO:0000313" key="1">
    <source>
        <dbReference type="EMBL" id="KKN85798.1"/>
    </source>
</evidence>
<sequence length="177" mass="20439">MLLLPLIGEARYVKCVAIPVGVRHIARLSQYIAHAKGMGRYDSTLHSVQFYDSNVYWLASWPEGFPLDEEWRLNHTVEGEKPWNEEVVGFIERCLWQPKMLEDSRYPHVVFHTWNADEVRVVVTGGGVHWVALGPCPAYGQCREQQVMEMEVATHCIAEEYLRYIPHAAGELDQYPR</sequence>
<comment type="caution">
    <text evidence="1">The sequence shown here is derived from an EMBL/GenBank/DDBJ whole genome shotgun (WGS) entry which is preliminary data.</text>
</comment>
<dbReference type="AlphaFoldDB" id="A0A0F9X2W5"/>
<gene>
    <name evidence="1" type="ORF">LCGC14_0276050</name>
</gene>
<protein>
    <submittedName>
        <fullName evidence="1">Uncharacterized protein</fullName>
    </submittedName>
</protein>
<organism evidence="1">
    <name type="scientific">marine sediment metagenome</name>
    <dbReference type="NCBI Taxonomy" id="412755"/>
    <lineage>
        <taxon>unclassified sequences</taxon>
        <taxon>metagenomes</taxon>
        <taxon>ecological metagenomes</taxon>
    </lineage>
</organism>
<name>A0A0F9X2W5_9ZZZZ</name>
<accession>A0A0F9X2W5</accession>
<dbReference type="EMBL" id="LAZR01000155">
    <property type="protein sequence ID" value="KKN85798.1"/>
    <property type="molecule type" value="Genomic_DNA"/>
</dbReference>
<reference evidence="1" key="1">
    <citation type="journal article" date="2015" name="Nature">
        <title>Complex archaea that bridge the gap between prokaryotes and eukaryotes.</title>
        <authorList>
            <person name="Spang A."/>
            <person name="Saw J.H."/>
            <person name="Jorgensen S.L."/>
            <person name="Zaremba-Niedzwiedzka K."/>
            <person name="Martijn J."/>
            <person name="Lind A.E."/>
            <person name="van Eijk R."/>
            <person name="Schleper C."/>
            <person name="Guy L."/>
            <person name="Ettema T.J."/>
        </authorList>
    </citation>
    <scope>NUCLEOTIDE SEQUENCE</scope>
</reference>
<proteinExistence type="predicted"/>